<evidence type="ECO:0000313" key="2">
    <source>
        <dbReference type="Proteomes" id="UP000005801"/>
    </source>
</evidence>
<dbReference type="EMBL" id="ABCS01000010">
    <property type="protein sequence ID" value="EDM80549.1"/>
    <property type="molecule type" value="Genomic_DNA"/>
</dbReference>
<dbReference type="Proteomes" id="UP000005801">
    <property type="component" value="Unassembled WGS sequence"/>
</dbReference>
<name>A6G111_9BACT</name>
<keyword evidence="2" id="KW-1185">Reference proteome</keyword>
<reference evidence="1 2" key="1">
    <citation type="submission" date="2007-06" db="EMBL/GenBank/DDBJ databases">
        <authorList>
            <person name="Shimkets L."/>
            <person name="Ferriera S."/>
            <person name="Johnson J."/>
            <person name="Kravitz S."/>
            <person name="Beeson K."/>
            <person name="Sutton G."/>
            <person name="Rogers Y.-H."/>
            <person name="Friedman R."/>
            <person name="Frazier M."/>
            <person name="Venter J.C."/>
        </authorList>
    </citation>
    <scope>NUCLEOTIDE SEQUENCE [LARGE SCALE GENOMIC DNA]</scope>
    <source>
        <strain evidence="1 2">SIR-1</strain>
    </source>
</reference>
<comment type="caution">
    <text evidence="1">The sequence shown here is derived from an EMBL/GenBank/DDBJ whole genome shotgun (WGS) entry which is preliminary data.</text>
</comment>
<dbReference type="RefSeq" id="WP_006970410.1">
    <property type="nucleotide sequence ID" value="NZ_ABCS01000010.1"/>
</dbReference>
<gene>
    <name evidence="1" type="ORF">PPSIR1_42099</name>
</gene>
<evidence type="ECO:0000313" key="1">
    <source>
        <dbReference type="EMBL" id="EDM80549.1"/>
    </source>
</evidence>
<accession>A6G111</accession>
<sequence length="56" mass="6109">MTPSLPTSLSMRRRTPELLADPLRSFIGRVPEHLALVGLELRRGDARSVGADGLEP</sequence>
<protein>
    <submittedName>
        <fullName evidence="1">Uncharacterized protein</fullName>
    </submittedName>
</protein>
<organism evidence="1 2">
    <name type="scientific">Plesiocystis pacifica SIR-1</name>
    <dbReference type="NCBI Taxonomy" id="391625"/>
    <lineage>
        <taxon>Bacteria</taxon>
        <taxon>Pseudomonadati</taxon>
        <taxon>Myxococcota</taxon>
        <taxon>Polyangia</taxon>
        <taxon>Nannocystales</taxon>
        <taxon>Nannocystaceae</taxon>
        <taxon>Plesiocystis</taxon>
    </lineage>
</organism>
<proteinExistence type="predicted"/>
<dbReference type="AlphaFoldDB" id="A6G111"/>